<comment type="similarity">
    <text evidence="3">Belongs to the lysine N(6)-hydroxylase/L-ornithine N(5)-oxygenase family.</text>
</comment>
<keyword evidence="8" id="KW-0560">Oxidoreductase</keyword>
<dbReference type="SUPFAM" id="SSF51905">
    <property type="entry name" value="FAD/NAD(P)-binding domain"/>
    <property type="match status" value="2"/>
</dbReference>
<evidence type="ECO:0000256" key="4">
    <source>
        <dbReference type="ARBA" id="ARBA00012881"/>
    </source>
</evidence>
<comment type="catalytic activity">
    <reaction evidence="9">
        <text>L-ornithine + NADPH + O2 = N(5)-hydroxy-L-ornithine + NADP(+) + H2O</text>
        <dbReference type="Rhea" id="RHEA:41508"/>
        <dbReference type="ChEBI" id="CHEBI:15377"/>
        <dbReference type="ChEBI" id="CHEBI:15379"/>
        <dbReference type="ChEBI" id="CHEBI:46911"/>
        <dbReference type="ChEBI" id="CHEBI:57783"/>
        <dbReference type="ChEBI" id="CHEBI:58349"/>
        <dbReference type="ChEBI" id="CHEBI:78275"/>
        <dbReference type="EC" id="1.14.13.196"/>
    </reaction>
</comment>
<keyword evidence="6" id="KW-0274">FAD</keyword>
<evidence type="ECO:0000313" key="11">
    <source>
        <dbReference type="EMBL" id="KII64370.1"/>
    </source>
</evidence>
<evidence type="ECO:0000313" key="12">
    <source>
        <dbReference type="Proteomes" id="UP000031668"/>
    </source>
</evidence>
<evidence type="ECO:0000256" key="9">
    <source>
        <dbReference type="ARBA" id="ARBA00047598"/>
    </source>
</evidence>
<gene>
    <name evidence="11" type="ORF">RF11_00110</name>
</gene>
<comment type="caution">
    <text evidence="11">The sequence shown here is derived from an EMBL/GenBank/DDBJ whole genome shotgun (WGS) entry which is preliminary data.</text>
</comment>
<evidence type="ECO:0000256" key="1">
    <source>
        <dbReference type="ARBA" id="ARBA00001974"/>
    </source>
</evidence>
<dbReference type="GO" id="GO:0004497">
    <property type="term" value="F:monooxygenase activity"/>
    <property type="evidence" value="ECO:0007669"/>
    <property type="project" value="UniProtKB-KW"/>
</dbReference>
<accession>A0A0C2MJ36</accession>
<comment type="catalytic activity">
    <reaction evidence="10">
        <text>L-ornithine + NADH + O2 = N(5)-hydroxy-L-ornithine + NAD(+) + H2O</text>
        <dbReference type="Rhea" id="RHEA:41512"/>
        <dbReference type="ChEBI" id="CHEBI:15377"/>
        <dbReference type="ChEBI" id="CHEBI:15379"/>
        <dbReference type="ChEBI" id="CHEBI:46911"/>
        <dbReference type="ChEBI" id="CHEBI:57540"/>
        <dbReference type="ChEBI" id="CHEBI:57945"/>
        <dbReference type="ChEBI" id="CHEBI:78275"/>
        <dbReference type="EC" id="1.14.13.196"/>
    </reaction>
</comment>
<dbReference type="EMBL" id="JWZT01004322">
    <property type="protein sequence ID" value="KII64370.1"/>
    <property type="molecule type" value="Genomic_DNA"/>
</dbReference>
<dbReference type="OrthoDB" id="3519933at2759"/>
<organism evidence="11 12">
    <name type="scientific">Thelohanellus kitauei</name>
    <name type="common">Myxosporean</name>
    <dbReference type="NCBI Taxonomy" id="669202"/>
    <lineage>
        <taxon>Eukaryota</taxon>
        <taxon>Metazoa</taxon>
        <taxon>Cnidaria</taxon>
        <taxon>Myxozoa</taxon>
        <taxon>Myxosporea</taxon>
        <taxon>Bivalvulida</taxon>
        <taxon>Platysporina</taxon>
        <taxon>Myxobolidae</taxon>
        <taxon>Thelohanellus</taxon>
    </lineage>
</organism>
<dbReference type="GO" id="GO:0006879">
    <property type="term" value="P:intracellular iron ion homeostasis"/>
    <property type="evidence" value="ECO:0007669"/>
    <property type="project" value="TreeGrafter"/>
</dbReference>
<comment type="cofactor">
    <cofactor evidence="1">
        <name>FAD</name>
        <dbReference type="ChEBI" id="CHEBI:57692"/>
    </cofactor>
</comment>
<evidence type="ECO:0000256" key="7">
    <source>
        <dbReference type="ARBA" id="ARBA00022857"/>
    </source>
</evidence>
<comment type="pathway">
    <text evidence="2">Siderophore biosynthesis.</text>
</comment>
<reference evidence="11 12" key="1">
    <citation type="journal article" date="2014" name="Genome Biol. Evol.">
        <title>The genome of the myxosporean Thelohanellus kitauei shows adaptations to nutrient acquisition within its fish host.</title>
        <authorList>
            <person name="Yang Y."/>
            <person name="Xiong J."/>
            <person name="Zhou Z."/>
            <person name="Huo F."/>
            <person name="Miao W."/>
            <person name="Ran C."/>
            <person name="Liu Y."/>
            <person name="Zhang J."/>
            <person name="Feng J."/>
            <person name="Wang M."/>
            <person name="Wang M."/>
            <person name="Wang L."/>
            <person name="Yao B."/>
        </authorList>
    </citation>
    <scope>NUCLEOTIDE SEQUENCE [LARGE SCALE GENOMIC DNA]</scope>
    <source>
        <strain evidence="11">Wuqing</strain>
    </source>
</reference>
<keyword evidence="12" id="KW-1185">Reference proteome</keyword>
<dbReference type="AlphaFoldDB" id="A0A0C2MJ36"/>
<dbReference type="Gene3D" id="3.50.50.60">
    <property type="entry name" value="FAD/NAD(P)-binding domain"/>
    <property type="match status" value="1"/>
</dbReference>
<evidence type="ECO:0000256" key="2">
    <source>
        <dbReference type="ARBA" id="ARBA00004924"/>
    </source>
</evidence>
<keyword evidence="5" id="KW-0285">Flavoprotein</keyword>
<dbReference type="Pfam" id="PF13434">
    <property type="entry name" value="Lys_Orn_oxgnase"/>
    <property type="match status" value="1"/>
</dbReference>
<proteinExistence type="inferred from homology"/>
<dbReference type="InterPro" id="IPR025700">
    <property type="entry name" value="Lys/Orn_oxygenase"/>
</dbReference>
<evidence type="ECO:0000256" key="10">
    <source>
        <dbReference type="ARBA" id="ARBA00049248"/>
    </source>
</evidence>
<keyword evidence="7" id="KW-0521">NADP</keyword>
<protein>
    <recommendedName>
        <fullName evidence="4">L-ornithine N(5)-monooxygenase [NAD(P)H]</fullName>
        <ecNumber evidence="4">1.14.13.196</ecNumber>
    </recommendedName>
</protein>
<evidence type="ECO:0000256" key="8">
    <source>
        <dbReference type="ARBA" id="ARBA00023002"/>
    </source>
</evidence>
<dbReference type="PANTHER" id="PTHR42802:SF1">
    <property type="entry name" value="L-ORNITHINE N(5)-MONOOXYGENASE"/>
    <property type="match status" value="1"/>
</dbReference>
<sequence>MQRVDLLMIGSGPSNLAVGVALEENDSEHNIHSSVILEKDSSVCWHRGMLFPEAQSQVSFLKDLVTQRNPTSKFSFLNFLHKTDRLESFINLQTFNPYRKEISNYLQWVANQLSKTEVIYNSKVVSVSPEVSGEGKVCAWQVQTENGQQYIARRLIFGAGRDLNIPDVFQKIEKGKVIHSSHFLTSLENLNKTDVRNICVIGGAQSSVEVYQSCIDVFPHATVTMMMRSIGLVNYEGSQFTNTLFQNDYINTYFDCDPLVREKTLAAMHTTNYSGVAPATLSGLYRFHYLQEMQAEKRATMLTQCDILHAVDDNNGVLITWKDNKTGLTHSEHFDLVFLGTGFKNKTPELFKNISQQFDIEKLHVSRKYRAQIPCAEGVSLHLQGTNEETHGIADSLLSVLAFRSKEILDDITA</sequence>
<evidence type="ECO:0000256" key="3">
    <source>
        <dbReference type="ARBA" id="ARBA00007588"/>
    </source>
</evidence>
<evidence type="ECO:0000256" key="6">
    <source>
        <dbReference type="ARBA" id="ARBA00022827"/>
    </source>
</evidence>
<dbReference type="EC" id="1.14.13.196" evidence="4"/>
<name>A0A0C2MJ36_THEKT</name>
<keyword evidence="11" id="KW-0503">Monooxygenase</keyword>
<dbReference type="InterPro" id="IPR036188">
    <property type="entry name" value="FAD/NAD-bd_sf"/>
</dbReference>
<dbReference type="Proteomes" id="UP000031668">
    <property type="component" value="Unassembled WGS sequence"/>
</dbReference>
<evidence type="ECO:0000256" key="5">
    <source>
        <dbReference type="ARBA" id="ARBA00022630"/>
    </source>
</evidence>
<dbReference type="PANTHER" id="PTHR42802">
    <property type="entry name" value="MONOOXYGENASE"/>
    <property type="match status" value="1"/>
</dbReference>